<evidence type="ECO:0000313" key="3">
    <source>
        <dbReference type="EMBL" id="KAK4733948.1"/>
    </source>
</evidence>
<gene>
    <name evidence="3" type="ORF">R3W88_008209</name>
</gene>
<proteinExistence type="predicted"/>
<comment type="caution">
    <text evidence="3">The sequence shown here is derived from an EMBL/GenBank/DDBJ whole genome shotgun (WGS) entry which is preliminary data.</text>
</comment>
<feature type="domain" description="C2H2-type" evidence="2">
    <location>
        <begin position="16"/>
        <end position="43"/>
    </location>
</feature>
<accession>A0AAV9M821</accession>
<dbReference type="Proteomes" id="UP001311915">
    <property type="component" value="Unassembled WGS sequence"/>
</dbReference>
<reference evidence="3 4" key="1">
    <citation type="submission" date="2023-10" db="EMBL/GenBank/DDBJ databases">
        <title>Genome-Wide Identification Analysis in wild type Solanum Pinnatisectum Reveals Some Genes Defensing Phytophthora Infestans.</title>
        <authorList>
            <person name="Sun C."/>
        </authorList>
    </citation>
    <scope>NUCLEOTIDE SEQUENCE [LARGE SCALE GENOMIC DNA]</scope>
    <source>
        <strain evidence="3">LQN</strain>
        <tissue evidence="3">Leaf</tissue>
    </source>
</reference>
<keyword evidence="4" id="KW-1185">Reference proteome</keyword>
<organism evidence="3 4">
    <name type="scientific">Solanum pinnatisectum</name>
    <name type="common">tansyleaf nightshade</name>
    <dbReference type="NCBI Taxonomy" id="50273"/>
    <lineage>
        <taxon>Eukaryota</taxon>
        <taxon>Viridiplantae</taxon>
        <taxon>Streptophyta</taxon>
        <taxon>Embryophyta</taxon>
        <taxon>Tracheophyta</taxon>
        <taxon>Spermatophyta</taxon>
        <taxon>Magnoliopsida</taxon>
        <taxon>eudicotyledons</taxon>
        <taxon>Gunneridae</taxon>
        <taxon>Pentapetalae</taxon>
        <taxon>asterids</taxon>
        <taxon>lamiids</taxon>
        <taxon>Solanales</taxon>
        <taxon>Solanaceae</taxon>
        <taxon>Solanoideae</taxon>
        <taxon>Solaneae</taxon>
        <taxon>Solanum</taxon>
    </lineage>
</organism>
<protein>
    <recommendedName>
        <fullName evidence="2">C2H2-type domain-containing protein</fullName>
    </recommendedName>
</protein>
<keyword evidence="1" id="KW-0479">Metal-binding</keyword>
<dbReference type="PROSITE" id="PS50157">
    <property type="entry name" value="ZINC_FINGER_C2H2_2"/>
    <property type="match status" value="1"/>
</dbReference>
<dbReference type="GO" id="GO:0008270">
    <property type="term" value="F:zinc ion binding"/>
    <property type="evidence" value="ECO:0007669"/>
    <property type="project" value="UniProtKB-KW"/>
</dbReference>
<dbReference type="AlphaFoldDB" id="A0AAV9M821"/>
<name>A0AAV9M821_9SOLN</name>
<dbReference type="EMBL" id="JAWPEI010000002">
    <property type="protein sequence ID" value="KAK4733948.1"/>
    <property type="molecule type" value="Genomic_DNA"/>
</dbReference>
<evidence type="ECO:0000256" key="1">
    <source>
        <dbReference type="PROSITE-ProRule" id="PRU00042"/>
    </source>
</evidence>
<keyword evidence="1" id="KW-0862">Zinc</keyword>
<sequence>MTNESPIIRPAGTWCYRCKFCAEVFTSSQGLAGYQHSHRFEDIWIKGAHHHKFFCPSADLPLHCCYLGYLKSKSTVIREKEHLYHPYTRNSVVQSPQISPSDRRSIFDPLLQSMVLQLPQQPHGHLQYGNDQSQEQHTMVQVTQRPSHNYMLCIPNLAEQLTHQPPHCCMSYGEKVHVPPVKAHVTITLTLTRDDLIFQRLNQLAPFEMQFNLNVALSARPLKSTHSPIGSTSSVTTGWMCEKKNDDHEVEDIDLELRL</sequence>
<evidence type="ECO:0000313" key="4">
    <source>
        <dbReference type="Proteomes" id="UP001311915"/>
    </source>
</evidence>
<dbReference type="InterPro" id="IPR013087">
    <property type="entry name" value="Znf_C2H2_type"/>
</dbReference>
<evidence type="ECO:0000259" key="2">
    <source>
        <dbReference type="PROSITE" id="PS50157"/>
    </source>
</evidence>
<keyword evidence="1" id="KW-0863">Zinc-finger</keyword>